<organism evidence="2 3">
    <name type="scientific">Portunus trituberculatus</name>
    <name type="common">Swimming crab</name>
    <name type="synonym">Neptunus trituberculatus</name>
    <dbReference type="NCBI Taxonomy" id="210409"/>
    <lineage>
        <taxon>Eukaryota</taxon>
        <taxon>Metazoa</taxon>
        <taxon>Ecdysozoa</taxon>
        <taxon>Arthropoda</taxon>
        <taxon>Crustacea</taxon>
        <taxon>Multicrustacea</taxon>
        <taxon>Malacostraca</taxon>
        <taxon>Eumalacostraca</taxon>
        <taxon>Eucarida</taxon>
        <taxon>Decapoda</taxon>
        <taxon>Pleocyemata</taxon>
        <taxon>Brachyura</taxon>
        <taxon>Eubrachyura</taxon>
        <taxon>Portunoidea</taxon>
        <taxon>Portunidae</taxon>
        <taxon>Portuninae</taxon>
        <taxon>Portunus</taxon>
    </lineage>
</organism>
<reference evidence="2 3" key="1">
    <citation type="submission" date="2019-05" db="EMBL/GenBank/DDBJ databases">
        <title>Another draft genome of Portunus trituberculatus and its Hox gene families provides insights of decapod evolution.</title>
        <authorList>
            <person name="Jeong J.-H."/>
            <person name="Song I."/>
            <person name="Kim S."/>
            <person name="Choi T."/>
            <person name="Kim D."/>
            <person name="Ryu S."/>
            <person name="Kim W."/>
        </authorList>
    </citation>
    <scope>NUCLEOTIDE SEQUENCE [LARGE SCALE GENOMIC DNA]</scope>
    <source>
        <tissue evidence="2">Muscle</tissue>
    </source>
</reference>
<protein>
    <submittedName>
        <fullName evidence="2">Uncharacterized protein</fullName>
    </submittedName>
</protein>
<gene>
    <name evidence="2" type="ORF">E2C01_059060</name>
</gene>
<evidence type="ECO:0000313" key="2">
    <source>
        <dbReference type="EMBL" id="MPC64938.1"/>
    </source>
</evidence>
<name>A0A5B7H7B8_PORTR</name>
<accession>A0A5B7H7B8</accession>
<proteinExistence type="predicted"/>
<keyword evidence="3" id="KW-1185">Reference proteome</keyword>
<feature type="region of interest" description="Disordered" evidence="1">
    <location>
        <begin position="84"/>
        <end position="107"/>
    </location>
</feature>
<evidence type="ECO:0000256" key="1">
    <source>
        <dbReference type="SAM" id="MobiDB-lite"/>
    </source>
</evidence>
<feature type="compositionally biased region" description="Basic and acidic residues" evidence="1">
    <location>
        <begin position="89"/>
        <end position="100"/>
    </location>
</feature>
<dbReference type="AlphaFoldDB" id="A0A5B7H7B8"/>
<evidence type="ECO:0000313" key="3">
    <source>
        <dbReference type="Proteomes" id="UP000324222"/>
    </source>
</evidence>
<sequence length="121" mass="13600">MKGLVCRCLVENTPAVYLSCATGITTSVPIETQTILRCTVSFRKPANVIVPDKPLAPHRCVNEMDEEEEEEEEEEILFVTIVENTGGGRSREGKDRKGERMMTTTSTARTRTSTMIRIFFL</sequence>
<comment type="caution">
    <text evidence="2">The sequence shown here is derived from an EMBL/GenBank/DDBJ whole genome shotgun (WGS) entry which is preliminary data.</text>
</comment>
<dbReference type="Proteomes" id="UP000324222">
    <property type="component" value="Unassembled WGS sequence"/>
</dbReference>
<dbReference type="EMBL" id="VSRR010022734">
    <property type="protein sequence ID" value="MPC64938.1"/>
    <property type="molecule type" value="Genomic_DNA"/>
</dbReference>